<proteinExistence type="predicted"/>
<dbReference type="RefSeq" id="WP_189933263.1">
    <property type="nucleotide sequence ID" value="NZ_BMSX01000003.1"/>
</dbReference>
<evidence type="ECO:0000313" key="4">
    <source>
        <dbReference type="Proteomes" id="UP000658320"/>
    </source>
</evidence>
<sequence>MKWTTVRGGLSPTVVAVLVLAGAAACTSTGEQPENDEHRTTPVSLTALRSAERSTGRAASARVRSTAVMGPALSLKATGALGWGDGLTGTLTITYTGGTTAQAMRDLGITSMEARYLPDAYYARTGEALAAKTGGKHWLRYAYDDLEGLGAGANFADQMRNITPNQSVRLLLDSEDVRKVGEETVEGRRATHYSGTVAVGDVTDSGLRKQLEQAGVTTESVDIWVDDRDLLVKKVEKGRTTTGEYSQTAYYSDYGTEVAVEAPPAHDTADFSQLLGRQDSGSGS</sequence>
<feature type="chain" id="PRO_5039347053" evidence="2">
    <location>
        <begin position="26"/>
        <end position="284"/>
    </location>
</feature>
<keyword evidence="3" id="KW-0449">Lipoprotein</keyword>
<comment type="caution">
    <text evidence="3">The sequence shown here is derived from an EMBL/GenBank/DDBJ whole genome shotgun (WGS) entry which is preliminary data.</text>
</comment>
<keyword evidence="2" id="KW-0732">Signal</keyword>
<keyword evidence="4" id="KW-1185">Reference proteome</keyword>
<dbReference type="Gene3D" id="2.50.20.20">
    <property type="match status" value="1"/>
</dbReference>
<organism evidence="3 4">
    <name type="scientific">Streptomyces aurantiogriseus</name>
    <dbReference type="NCBI Taxonomy" id="66870"/>
    <lineage>
        <taxon>Bacteria</taxon>
        <taxon>Bacillati</taxon>
        <taxon>Actinomycetota</taxon>
        <taxon>Actinomycetes</taxon>
        <taxon>Kitasatosporales</taxon>
        <taxon>Streptomycetaceae</taxon>
        <taxon>Streptomyces</taxon>
    </lineage>
</organism>
<accession>A0A918C0Z6</accession>
<feature type="region of interest" description="Disordered" evidence="1">
    <location>
        <begin position="262"/>
        <end position="284"/>
    </location>
</feature>
<name>A0A918C0Z6_9ACTN</name>
<reference evidence="3" key="2">
    <citation type="submission" date="2020-09" db="EMBL/GenBank/DDBJ databases">
        <authorList>
            <person name="Sun Q."/>
            <person name="Ohkuma M."/>
        </authorList>
    </citation>
    <scope>NUCLEOTIDE SEQUENCE</scope>
    <source>
        <strain evidence="3">JCM 4346</strain>
    </source>
</reference>
<protein>
    <submittedName>
        <fullName evidence="3">Lipoprotein</fullName>
    </submittedName>
</protein>
<dbReference type="InterPro" id="IPR029046">
    <property type="entry name" value="LolA/LolB/LppX"/>
</dbReference>
<gene>
    <name evidence="3" type="ORF">GCM10010251_13170</name>
</gene>
<evidence type="ECO:0000256" key="2">
    <source>
        <dbReference type="SAM" id="SignalP"/>
    </source>
</evidence>
<dbReference type="SUPFAM" id="SSF89392">
    <property type="entry name" value="Prokaryotic lipoproteins and lipoprotein localization factors"/>
    <property type="match status" value="1"/>
</dbReference>
<dbReference type="PROSITE" id="PS51257">
    <property type="entry name" value="PROKAR_LIPOPROTEIN"/>
    <property type="match status" value="1"/>
</dbReference>
<evidence type="ECO:0000256" key="1">
    <source>
        <dbReference type="SAM" id="MobiDB-lite"/>
    </source>
</evidence>
<dbReference type="EMBL" id="BMSX01000003">
    <property type="protein sequence ID" value="GGQ99433.1"/>
    <property type="molecule type" value="Genomic_DNA"/>
</dbReference>
<dbReference type="Proteomes" id="UP000658320">
    <property type="component" value="Unassembled WGS sequence"/>
</dbReference>
<reference evidence="3" key="1">
    <citation type="journal article" date="2014" name="Int. J. Syst. Evol. Microbiol.">
        <title>Complete genome sequence of Corynebacterium casei LMG S-19264T (=DSM 44701T), isolated from a smear-ripened cheese.</title>
        <authorList>
            <consortium name="US DOE Joint Genome Institute (JGI-PGF)"/>
            <person name="Walter F."/>
            <person name="Albersmeier A."/>
            <person name="Kalinowski J."/>
            <person name="Ruckert C."/>
        </authorList>
    </citation>
    <scope>NUCLEOTIDE SEQUENCE</scope>
    <source>
        <strain evidence="3">JCM 4346</strain>
    </source>
</reference>
<evidence type="ECO:0000313" key="3">
    <source>
        <dbReference type="EMBL" id="GGQ99433.1"/>
    </source>
</evidence>
<feature type="signal peptide" evidence="2">
    <location>
        <begin position="1"/>
        <end position="25"/>
    </location>
</feature>
<dbReference type="AlphaFoldDB" id="A0A918C0Z6"/>